<evidence type="ECO:0000313" key="4">
    <source>
        <dbReference type="EMBL" id="EGD47704.1"/>
    </source>
</evidence>
<dbReference type="PANTHER" id="PTHR43072:SF23">
    <property type="entry name" value="UPF0039 PROTEIN C11D3.02C"/>
    <property type="match status" value="1"/>
</dbReference>
<protein>
    <submittedName>
        <fullName evidence="4">GCN5-related N-acetyltransferase</fullName>
    </submittedName>
</protein>
<dbReference type="eggNOG" id="COG1247">
    <property type="taxonomic scope" value="Bacteria"/>
</dbReference>
<feature type="domain" description="N-acetyltransferase" evidence="3">
    <location>
        <begin position="3"/>
        <end position="160"/>
    </location>
</feature>
<name>F1TCI7_9FIRM</name>
<dbReference type="Pfam" id="PF13420">
    <property type="entry name" value="Acetyltransf_4"/>
    <property type="match status" value="1"/>
</dbReference>
<evidence type="ECO:0000313" key="5">
    <source>
        <dbReference type="Proteomes" id="UP000003860"/>
    </source>
</evidence>
<dbReference type="InterPro" id="IPR000182">
    <property type="entry name" value="GNAT_dom"/>
</dbReference>
<dbReference type="OrthoDB" id="9798006at2"/>
<dbReference type="Proteomes" id="UP000003860">
    <property type="component" value="Unassembled WGS sequence"/>
</dbReference>
<evidence type="ECO:0000259" key="3">
    <source>
        <dbReference type="PROSITE" id="PS51186"/>
    </source>
</evidence>
<gene>
    <name evidence="4" type="ORF">Cpap_2107</name>
</gene>
<dbReference type="PROSITE" id="PS51186">
    <property type="entry name" value="GNAT"/>
    <property type="match status" value="1"/>
</dbReference>
<organism evidence="4 5">
    <name type="scientific">Ruminiclostridium papyrosolvens DSM 2782</name>
    <dbReference type="NCBI Taxonomy" id="588581"/>
    <lineage>
        <taxon>Bacteria</taxon>
        <taxon>Bacillati</taxon>
        <taxon>Bacillota</taxon>
        <taxon>Clostridia</taxon>
        <taxon>Eubacteriales</taxon>
        <taxon>Oscillospiraceae</taxon>
        <taxon>Ruminiclostridium</taxon>
    </lineage>
</organism>
<dbReference type="AlphaFoldDB" id="F1TCI7"/>
<evidence type="ECO:0000256" key="1">
    <source>
        <dbReference type="ARBA" id="ARBA00022679"/>
    </source>
</evidence>
<proteinExistence type="predicted"/>
<dbReference type="InterPro" id="IPR016181">
    <property type="entry name" value="Acyl_CoA_acyltransferase"/>
</dbReference>
<sequence length="164" mass="18871">MDTHIREAIEADLPKITDIYNWAVENTTASFDINPQTIEQRAVWFSHYKGSRFPLIVFVKNEEVAGYACLSQFRAKEGYRNTCEMSVYVHPEYQKMGIGKKLMDYVIALGREAGYHVIISCITTDNIVSIKMHEDAGFKLCGELKEVGYKFGRYLDCLFYQLSL</sequence>
<dbReference type="PANTHER" id="PTHR43072">
    <property type="entry name" value="N-ACETYLTRANSFERASE"/>
    <property type="match status" value="1"/>
</dbReference>
<dbReference type="STRING" id="588581.Cpap_2107"/>
<keyword evidence="1" id="KW-0808">Transferase</keyword>
<dbReference type="GO" id="GO:0016747">
    <property type="term" value="F:acyltransferase activity, transferring groups other than amino-acyl groups"/>
    <property type="evidence" value="ECO:0007669"/>
    <property type="project" value="InterPro"/>
</dbReference>
<reference evidence="4" key="1">
    <citation type="submission" date="2009-07" db="EMBL/GenBank/DDBJ databases">
        <authorList>
            <consortium name="US DOE Joint Genome Institute (JGI-PGF)"/>
            <person name="Lucas S."/>
            <person name="Copeland A."/>
            <person name="Lapidus A."/>
            <person name="Glavina del Rio T."/>
            <person name="Tice H."/>
            <person name="Bruce D."/>
            <person name="Goodwin L."/>
            <person name="Pitluck S."/>
            <person name="Larimer F."/>
            <person name="Land M.L."/>
            <person name="Mouttaki H."/>
            <person name="He Z."/>
            <person name="Zhou J."/>
            <person name="Hemme C.L."/>
        </authorList>
    </citation>
    <scope>NUCLEOTIDE SEQUENCE</scope>
    <source>
        <strain evidence="4">DSM 2782</strain>
    </source>
</reference>
<accession>F1TCI7</accession>
<dbReference type="Gene3D" id="3.40.630.30">
    <property type="match status" value="1"/>
</dbReference>
<reference evidence="4" key="2">
    <citation type="submission" date="2011-01" db="EMBL/GenBank/DDBJ databases">
        <title>The Non-contiguous Finished genome of Clostridium papyrosolvens.</title>
        <authorList>
            <person name="Lucas S."/>
            <person name="Copeland A."/>
            <person name="Lapidus A."/>
            <person name="Cheng J.-F."/>
            <person name="Goodwin L."/>
            <person name="Pitluck S."/>
            <person name="Misra M."/>
            <person name="Chertkov O."/>
            <person name="Detter J.C."/>
            <person name="Han C."/>
            <person name="Tapia R."/>
            <person name="Land M."/>
            <person name="Hauser L."/>
            <person name="Kyrpides N."/>
            <person name="Ivanova N."/>
            <person name="Pagani I."/>
            <person name="Mouttaki H."/>
            <person name="He Z."/>
            <person name="Zhou J."/>
            <person name="Hemme C.L."/>
            <person name="Woyke T."/>
        </authorList>
    </citation>
    <scope>NUCLEOTIDE SEQUENCE [LARGE SCALE GENOMIC DNA]</scope>
    <source>
        <strain evidence="4">DSM 2782</strain>
    </source>
</reference>
<dbReference type="RefSeq" id="WP_004619040.1">
    <property type="nucleotide sequence ID" value="NZ_ACXX02000006.1"/>
</dbReference>
<dbReference type="EMBL" id="ACXX02000006">
    <property type="protein sequence ID" value="EGD47704.1"/>
    <property type="molecule type" value="Genomic_DNA"/>
</dbReference>
<evidence type="ECO:0000256" key="2">
    <source>
        <dbReference type="ARBA" id="ARBA00023315"/>
    </source>
</evidence>
<keyword evidence="2" id="KW-0012">Acyltransferase</keyword>
<dbReference type="SUPFAM" id="SSF55729">
    <property type="entry name" value="Acyl-CoA N-acyltransferases (Nat)"/>
    <property type="match status" value="1"/>
</dbReference>
<comment type="caution">
    <text evidence="4">The sequence shown here is derived from an EMBL/GenBank/DDBJ whole genome shotgun (WGS) entry which is preliminary data.</text>
</comment>
<keyword evidence="5" id="KW-1185">Reference proteome</keyword>
<dbReference type="CDD" id="cd04301">
    <property type="entry name" value="NAT_SF"/>
    <property type="match status" value="1"/>
</dbReference>